<dbReference type="EMBL" id="FWWU01000009">
    <property type="protein sequence ID" value="SMB90540.1"/>
    <property type="molecule type" value="Genomic_DNA"/>
</dbReference>
<proteinExistence type="predicted"/>
<dbReference type="AlphaFoldDB" id="A0A1W1VBH3"/>
<protein>
    <submittedName>
        <fullName evidence="1">Uncharacterized protein</fullName>
    </submittedName>
</protein>
<sequence length="112" mass="12399">MQSVENLLLRVPSFARNCPTGMCGHLGSGGPPHPQAAEVPALEELQAQVDIYLEALARGFVRCAGQRGGAQNLRVRQARLDRRDAETRRDASSIRHEFQLRELREAQEVAPV</sequence>
<dbReference type="RefSeq" id="WP_084048406.1">
    <property type="nucleotide sequence ID" value="NZ_FWWU01000009.1"/>
</dbReference>
<name>A0A1W1VBH3_9DEIO</name>
<gene>
    <name evidence="1" type="ORF">SAMN00790413_00809</name>
</gene>
<dbReference type="OrthoDB" id="65635at2"/>
<accession>A0A1W1VBH3</accession>
<organism evidence="1 2">
    <name type="scientific">Deinococcus hopiensis KR-140</name>
    <dbReference type="NCBI Taxonomy" id="695939"/>
    <lineage>
        <taxon>Bacteria</taxon>
        <taxon>Thermotogati</taxon>
        <taxon>Deinococcota</taxon>
        <taxon>Deinococci</taxon>
        <taxon>Deinococcales</taxon>
        <taxon>Deinococcaceae</taxon>
        <taxon>Deinococcus</taxon>
    </lineage>
</organism>
<dbReference type="Proteomes" id="UP000192582">
    <property type="component" value="Unassembled WGS sequence"/>
</dbReference>
<evidence type="ECO:0000313" key="2">
    <source>
        <dbReference type="Proteomes" id="UP000192582"/>
    </source>
</evidence>
<reference evidence="1 2" key="1">
    <citation type="submission" date="2017-04" db="EMBL/GenBank/DDBJ databases">
        <authorList>
            <person name="Afonso C.L."/>
            <person name="Miller P.J."/>
            <person name="Scott M.A."/>
            <person name="Spackman E."/>
            <person name="Goraichik I."/>
            <person name="Dimitrov K.M."/>
            <person name="Suarez D.L."/>
            <person name="Swayne D.E."/>
        </authorList>
    </citation>
    <scope>NUCLEOTIDE SEQUENCE [LARGE SCALE GENOMIC DNA]</scope>
    <source>
        <strain evidence="1 2">KR-140</strain>
    </source>
</reference>
<keyword evidence="2" id="KW-1185">Reference proteome</keyword>
<evidence type="ECO:0000313" key="1">
    <source>
        <dbReference type="EMBL" id="SMB90540.1"/>
    </source>
</evidence>